<proteinExistence type="predicted"/>
<dbReference type="EMBL" id="QLII01000001">
    <property type="protein sequence ID" value="RAI77433.1"/>
    <property type="molecule type" value="Genomic_DNA"/>
</dbReference>
<protein>
    <submittedName>
        <fullName evidence="1">Uncharacterized protein</fullName>
    </submittedName>
</protein>
<dbReference type="Proteomes" id="UP000249016">
    <property type="component" value="Unassembled WGS sequence"/>
</dbReference>
<organism evidence="1 2">
    <name type="scientific">Spirosoma telluris</name>
    <dbReference type="NCBI Taxonomy" id="2183553"/>
    <lineage>
        <taxon>Bacteria</taxon>
        <taxon>Pseudomonadati</taxon>
        <taxon>Bacteroidota</taxon>
        <taxon>Cytophagia</taxon>
        <taxon>Cytophagales</taxon>
        <taxon>Cytophagaceae</taxon>
        <taxon>Spirosoma</taxon>
    </lineage>
</organism>
<evidence type="ECO:0000313" key="2">
    <source>
        <dbReference type="Proteomes" id="UP000249016"/>
    </source>
</evidence>
<gene>
    <name evidence="1" type="ORF">HMF3257_30550</name>
</gene>
<dbReference type="RefSeq" id="WP_111348075.1">
    <property type="nucleotide sequence ID" value="NZ_QLII01000001.1"/>
</dbReference>
<dbReference type="AlphaFoldDB" id="A0A327NS07"/>
<evidence type="ECO:0000313" key="1">
    <source>
        <dbReference type="EMBL" id="RAI77433.1"/>
    </source>
</evidence>
<sequence length="76" mass="8714">MIYQIIQPHPALKPFVKEYMLIHFDFRGLVGERPSKLLEARAEQSIILYPSGAFTKVNSVLNKRLVIPQPLYKASC</sequence>
<accession>A0A327NS07</accession>
<name>A0A327NS07_9BACT</name>
<reference evidence="1 2" key="1">
    <citation type="submission" date="2018-06" db="EMBL/GenBank/DDBJ databases">
        <title>Spirosoma sp. HMF3257 Genome sequencing and assembly.</title>
        <authorList>
            <person name="Kang H."/>
            <person name="Cha I."/>
            <person name="Kim H."/>
            <person name="Kang J."/>
            <person name="Joh K."/>
        </authorList>
    </citation>
    <scope>NUCLEOTIDE SEQUENCE [LARGE SCALE GENOMIC DNA]</scope>
    <source>
        <strain evidence="1 2">HMF3257</strain>
    </source>
</reference>
<comment type="caution">
    <text evidence="1">The sequence shown here is derived from an EMBL/GenBank/DDBJ whole genome shotgun (WGS) entry which is preliminary data.</text>
</comment>
<keyword evidence="2" id="KW-1185">Reference proteome</keyword>